<dbReference type="EMBL" id="JARJLG010000361">
    <property type="protein sequence ID" value="KAJ7714826.1"/>
    <property type="molecule type" value="Genomic_DNA"/>
</dbReference>
<feature type="compositionally biased region" description="Low complexity" evidence="1">
    <location>
        <begin position="132"/>
        <end position="141"/>
    </location>
</feature>
<keyword evidence="3" id="KW-1185">Reference proteome</keyword>
<accession>A0AAD7H889</accession>
<sequence>MSPADCTTDISAAIEHTRLSICPCSPAPIDLQVLDFAMHLFVNVPLNNTAFCNTLEGFLSSRGYKLTTKDTLHVRFGNALELYTSLQHTTKAKIDAALDVVQSTLCDEEVTATAQQPTSTSPTPSPAPPTTNPGTPAATRPVPQNPSRAHQKRQMAGDDDNEVAEPTPNPFPTPEPRMSPSDYLISRCPACFGGLVHDRTADVDIHVCADACFTQKRRWKGSRRDPPCSHSRTVFVPEPTANKMSVYVEEVCPPTARAPAKCAHQDEAEDEYKDVTLRVPCSVLDECESSFKAADDETVAQVQRSE</sequence>
<name>A0AAD7H889_9AGAR</name>
<feature type="compositionally biased region" description="Pro residues" evidence="1">
    <location>
        <begin position="167"/>
        <end position="177"/>
    </location>
</feature>
<evidence type="ECO:0000256" key="1">
    <source>
        <dbReference type="SAM" id="MobiDB-lite"/>
    </source>
</evidence>
<reference evidence="2" key="1">
    <citation type="submission" date="2023-03" db="EMBL/GenBank/DDBJ databases">
        <title>Massive genome expansion in bonnet fungi (Mycena s.s.) driven by repeated elements and novel gene families across ecological guilds.</title>
        <authorList>
            <consortium name="Lawrence Berkeley National Laboratory"/>
            <person name="Harder C.B."/>
            <person name="Miyauchi S."/>
            <person name="Viragh M."/>
            <person name="Kuo A."/>
            <person name="Thoen E."/>
            <person name="Andreopoulos B."/>
            <person name="Lu D."/>
            <person name="Skrede I."/>
            <person name="Drula E."/>
            <person name="Henrissat B."/>
            <person name="Morin E."/>
            <person name="Kohler A."/>
            <person name="Barry K."/>
            <person name="LaButti K."/>
            <person name="Morin E."/>
            <person name="Salamov A."/>
            <person name="Lipzen A."/>
            <person name="Mereny Z."/>
            <person name="Hegedus B."/>
            <person name="Baldrian P."/>
            <person name="Stursova M."/>
            <person name="Weitz H."/>
            <person name="Taylor A."/>
            <person name="Grigoriev I.V."/>
            <person name="Nagy L.G."/>
            <person name="Martin F."/>
            <person name="Kauserud H."/>
        </authorList>
    </citation>
    <scope>NUCLEOTIDE SEQUENCE</scope>
    <source>
        <strain evidence="2">CBHHK188m</strain>
    </source>
</reference>
<proteinExistence type="predicted"/>
<feature type="compositionally biased region" description="Low complexity" evidence="1">
    <location>
        <begin position="111"/>
        <end position="122"/>
    </location>
</feature>
<comment type="caution">
    <text evidence="2">The sequence shown here is derived from an EMBL/GenBank/DDBJ whole genome shotgun (WGS) entry which is preliminary data.</text>
</comment>
<protein>
    <submittedName>
        <fullName evidence="2">Uncharacterized protein</fullName>
    </submittedName>
</protein>
<organism evidence="2 3">
    <name type="scientific">Mycena maculata</name>
    <dbReference type="NCBI Taxonomy" id="230809"/>
    <lineage>
        <taxon>Eukaryota</taxon>
        <taxon>Fungi</taxon>
        <taxon>Dikarya</taxon>
        <taxon>Basidiomycota</taxon>
        <taxon>Agaricomycotina</taxon>
        <taxon>Agaricomycetes</taxon>
        <taxon>Agaricomycetidae</taxon>
        <taxon>Agaricales</taxon>
        <taxon>Marasmiineae</taxon>
        <taxon>Mycenaceae</taxon>
        <taxon>Mycena</taxon>
    </lineage>
</organism>
<evidence type="ECO:0000313" key="3">
    <source>
        <dbReference type="Proteomes" id="UP001215280"/>
    </source>
</evidence>
<dbReference type="Proteomes" id="UP001215280">
    <property type="component" value="Unassembled WGS sequence"/>
</dbReference>
<evidence type="ECO:0000313" key="2">
    <source>
        <dbReference type="EMBL" id="KAJ7714826.1"/>
    </source>
</evidence>
<feature type="region of interest" description="Disordered" evidence="1">
    <location>
        <begin position="109"/>
        <end position="178"/>
    </location>
</feature>
<gene>
    <name evidence="2" type="ORF">DFH07DRAFT_974349</name>
</gene>
<dbReference type="AlphaFoldDB" id="A0AAD7H889"/>